<reference evidence="2" key="1">
    <citation type="submission" date="2021-01" db="EMBL/GenBank/DDBJ databases">
        <authorList>
            <person name="Corre E."/>
            <person name="Pelletier E."/>
            <person name="Niang G."/>
            <person name="Scheremetjew M."/>
            <person name="Finn R."/>
            <person name="Kale V."/>
            <person name="Holt S."/>
            <person name="Cochrane G."/>
            <person name="Meng A."/>
            <person name="Brown T."/>
            <person name="Cohen L."/>
        </authorList>
    </citation>
    <scope>NUCLEOTIDE SEQUENCE</scope>
    <source>
        <strain evidence="2">Grunow 1884</strain>
    </source>
</reference>
<feature type="compositionally biased region" description="Basic and acidic residues" evidence="1">
    <location>
        <begin position="97"/>
        <end position="113"/>
    </location>
</feature>
<evidence type="ECO:0000313" key="2">
    <source>
        <dbReference type="EMBL" id="CAD9349860.1"/>
    </source>
</evidence>
<gene>
    <name evidence="2" type="ORF">OSIN01602_LOCUS15197</name>
</gene>
<proteinExistence type="predicted"/>
<dbReference type="AlphaFoldDB" id="A0A7S2EQ38"/>
<name>A0A7S2EQ38_TRICV</name>
<protein>
    <submittedName>
        <fullName evidence="2">Uncharacterized protein</fullName>
    </submittedName>
</protein>
<organism evidence="2">
    <name type="scientific">Trieres chinensis</name>
    <name type="common">Marine centric diatom</name>
    <name type="synonym">Odontella sinensis</name>
    <dbReference type="NCBI Taxonomy" id="1514140"/>
    <lineage>
        <taxon>Eukaryota</taxon>
        <taxon>Sar</taxon>
        <taxon>Stramenopiles</taxon>
        <taxon>Ochrophyta</taxon>
        <taxon>Bacillariophyta</taxon>
        <taxon>Mediophyceae</taxon>
        <taxon>Biddulphiophycidae</taxon>
        <taxon>Eupodiscales</taxon>
        <taxon>Parodontellaceae</taxon>
        <taxon>Trieres</taxon>
    </lineage>
</organism>
<dbReference type="EMBL" id="HBGO01026501">
    <property type="protein sequence ID" value="CAD9349860.1"/>
    <property type="molecule type" value="Transcribed_RNA"/>
</dbReference>
<accession>A0A7S2EQ38</accession>
<feature type="region of interest" description="Disordered" evidence="1">
    <location>
        <begin position="94"/>
        <end position="119"/>
    </location>
</feature>
<sequence>MVARHCSLLEGNLHIHSVPRISYEQRDDLEGLSSVSRPIPMPISHIPRTNSEKKLSEDIIAAEMWEKAMFHRLVTGMRNRQQRLQITMNKYHNNFPRKTEDHQRKGTDCDHSQEMSPSPMTHLTNQIRHSVEESLLVIPVTCTEQVPNVLCGGTADHWSNEGNDMDHYCMPHHGTYDSRIACWETHSFGQEVHYLPSEETVFNMDL</sequence>
<evidence type="ECO:0000256" key="1">
    <source>
        <dbReference type="SAM" id="MobiDB-lite"/>
    </source>
</evidence>